<reference evidence="3 4" key="1">
    <citation type="journal article" date="2014" name="Nat. Genet.">
        <title>Genome and transcriptome of the porcine whipworm Trichuris suis.</title>
        <authorList>
            <person name="Jex A.R."/>
            <person name="Nejsum P."/>
            <person name="Schwarz E.M."/>
            <person name="Hu L."/>
            <person name="Young N.D."/>
            <person name="Hall R.S."/>
            <person name="Korhonen P.K."/>
            <person name="Liao S."/>
            <person name="Thamsborg S."/>
            <person name="Xia J."/>
            <person name="Xu P."/>
            <person name="Wang S."/>
            <person name="Scheerlinck J.P."/>
            <person name="Hofmann A."/>
            <person name="Sternberg P.W."/>
            <person name="Wang J."/>
            <person name="Gasser R.B."/>
        </authorList>
    </citation>
    <scope>NUCLEOTIDE SEQUENCE [LARGE SCALE GENOMIC DNA]</scope>
    <source>
        <strain evidence="3">DCEP-RM93M</strain>
    </source>
</reference>
<feature type="region of interest" description="Disordered" evidence="1">
    <location>
        <begin position="205"/>
        <end position="241"/>
    </location>
</feature>
<evidence type="ECO:0000259" key="2">
    <source>
        <dbReference type="Pfam" id="PF23055"/>
    </source>
</evidence>
<evidence type="ECO:0000313" key="3">
    <source>
        <dbReference type="EMBL" id="KFD46680.1"/>
    </source>
</evidence>
<keyword evidence="4" id="KW-1185">Reference proteome</keyword>
<protein>
    <recommendedName>
        <fullName evidence="2">DUF7041 domain-containing protein</fullName>
    </recommendedName>
</protein>
<dbReference type="PANTHER" id="PTHR33327:SF3">
    <property type="entry name" value="RNA-DIRECTED DNA POLYMERASE"/>
    <property type="match status" value="1"/>
</dbReference>
<organism evidence="3 4">
    <name type="scientific">Trichuris suis</name>
    <name type="common">pig whipworm</name>
    <dbReference type="NCBI Taxonomy" id="68888"/>
    <lineage>
        <taxon>Eukaryota</taxon>
        <taxon>Metazoa</taxon>
        <taxon>Ecdysozoa</taxon>
        <taxon>Nematoda</taxon>
        <taxon>Enoplea</taxon>
        <taxon>Dorylaimia</taxon>
        <taxon>Trichinellida</taxon>
        <taxon>Trichuridae</taxon>
        <taxon>Trichuris</taxon>
    </lineage>
</organism>
<dbReference type="Pfam" id="PF23055">
    <property type="entry name" value="DUF7041"/>
    <property type="match status" value="1"/>
</dbReference>
<dbReference type="PANTHER" id="PTHR33327">
    <property type="entry name" value="ENDONUCLEASE"/>
    <property type="match status" value="1"/>
</dbReference>
<accession>A0A085LNY4</accession>
<evidence type="ECO:0000313" key="4">
    <source>
        <dbReference type="Proteomes" id="UP000030764"/>
    </source>
</evidence>
<proteinExistence type="predicted"/>
<sequence>MDTTAVNSKFSASALAVKLPQFWPQSPRTWFAQAEAQFALSNVTASLTKYYYTIASLPPAIGSDVDDLLDNKGDTPYEVLKAKLLERFTTSTEEKFHSLMDASPIDDQRPTQLLRHMRRMATGVVDPQSSMFRQLFLQRLPPSVQLILKAIPTADVDELARTADKMLPMSQSVSTLVKTGTFHESAELQALRDEVTELREQVRSLAITPTPPRGRRSSSTSPPPLRVINRRRQRSPQNFPSSPICYYHRTFGRQARRCRPPCTFQGN</sequence>
<dbReference type="EMBL" id="KL363358">
    <property type="protein sequence ID" value="KFD46680.1"/>
    <property type="molecule type" value="Genomic_DNA"/>
</dbReference>
<dbReference type="AlphaFoldDB" id="A0A085LNY4"/>
<evidence type="ECO:0000256" key="1">
    <source>
        <dbReference type="SAM" id="MobiDB-lite"/>
    </source>
</evidence>
<gene>
    <name evidence="3" type="ORF">M513_12448</name>
</gene>
<dbReference type="InterPro" id="IPR055469">
    <property type="entry name" value="DUF7041"/>
</dbReference>
<feature type="domain" description="DUF7041" evidence="2">
    <location>
        <begin position="19"/>
        <end position="100"/>
    </location>
</feature>
<name>A0A085LNY4_9BILA</name>
<dbReference type="Proteomes" id="UP000030764">
    <property type="component" value="Unassembled WGS sequence"/>
</dbReference>